<comment type="caution">
    <text evidence="7">The sequence shown here is derived from an EMBL/GenBank/DDBJ whole genome shotgun (WGS) entry which is preliminary data.</text>
</comment>
<dbReference type="OrthoDB" id="8587114at2"/>
<dbReference type="SUPFAM" id="SSF53850">
    <property type="entry name" value="Periplasmic binding protein-like II"/>
    <property type="match status" value="1"/>
</dbReference>
<gene>
    <name evidence="7" type="ORF">CEY11_23385</name>
</gene>
<keyword evidence="5" id="KW-0804">Transcription</keyword>
<evidence type="ECO:0000256" key="3">
    <source>
        <dbReference type="ARBA" id="ARBA00023125"/>
    </source>
</evidence>
<evidence type="ECO:0000256" key="1">
    <source>
        <dbReference type="ARBA" id="ARBA00009437"/>
    </source>
</evidence>
<evidence type="ECO:0000259" key="6">
    <source>
        <dbReference type="PROSITE" id="PS50931"/>
    </source>
</evidence>
<dbReference type="PROSITE" id="PS50931">
    <property type="entry name" value="HTH_LYSR"/>
    <property type="match status" value="1"/>
</dbReference>
<dbReference type="InterPro" id="IPR036390">
    <property type="entry name" value="WH_DNA-bd_sf"/>
</dbReference>
<dbReference type="RefSeq" id="WP_088605847.1">
    <property type="nucleotide sequence ID" value="NZ_NJIH01000018.1"/>
</dbReference>
<keyword evidence="3" id="KW-0238">DNA-binding</keyword>
<sequence length="307" mass="34529">MGSKQLTVFARVYEEKNLSRAAWQSNLSQSAVSFHLKQLEEEYGTQLFIREARGMRPTAAAERLYSHVAPILRAMRALQEDMKKAPDRLTGEIAIGMASSVMKAIGRSLISNVLREYPDVRLSIMEAIPGSTLLEVLKTNTDLAMVFNPFDYPELKKKPILKEQMVCVGRPDIIGATDEPIEIEEFLSLPLIMFRRLGKLIDDTLMLKQIDARARIRINSMQAIGDAILDGHGCMLGSRMYFREQIEAGTLHFRTIAGPPIERTLYICELADRPSTLMAETMSALLIEMICAKIHEGEWRATPLISC</sequence>
<name>A0A225M4R2_9BURK</name>
<dbReference type="FunFam" id="1.10.10.10:FF:000001">
    <property type="entry name" value="LysR family transcriptional regulator"/>
    <property type="match status" value="1"/>
</dbReference>
<evidence type="ECO:0000313" key="7">
    <source>
        <dbReference type="EMBL" id="OWT53939.1"/>
    </source>
</evidence>
<feature type="domain" description="HTH lysR-type" evidence="6">
    <location>
        <begin position="1"/>
        <end position="58"/>
    </location>
</feature>
<dbReference type="GO" id="GO:0003677">
    <property type="term" value="F:DNA binding"/>
    <property type="evidence" value="ECO:0007669"/>
    <property type="project" value="UniProtKB-KW"/>
</dbReference>
<dbReference type="PANTHER" id="PTHR30293">
    <property type="entry name" value="TRANSCRIPTIONAL REGULATORY PROTEIN NAC-RELATED"/>
    <property type="match status" value="1"/>
</dbReference>
<dbReference type="InterPro" id="IPR036388">
    <property type="entry name" value="WH-like_DNA-bd_sf"/>
</dbReference>
<proteinExistence type="inferred from homology"/>
<accession>A0A225M4R2</accession>
<dbReference type="Pfam" id="PF03466">
    <property type="entry name" value="LysR_substrate"/>
    <property type="match status" value="1"/>
</dbReference>
<keyword evidence="2" id="KW-0805">Transcription regulation</keyword>
<dbReference type="Gene3D" id="1.10.10.10">
    <property type="entry name" value="Winged helix-like DNA-binding domain superfamily/Winged helix DNA-binding domain"/>
    <property type="match status" value="1"/>
</dbReference>
<evidence type="ECO:0000256" key="5">
    <source>
        <dbReference type="ARBA" id="ARBA00023163"/>
    </source>
</evidence>
<dbReference type="PRINTS" id="PR00039">
    <property type="entry name" value="HTHLYSR"/>
</dbReference>
<protein>
    <submittedName>
        <fullName evidence="7">Transcriptional regulator</fullName>
    </submittedName>
</protein>
<evidence type="ECO:0000256" key="2">
    <source>
        <dbReference type="ARBA" id="ARBA00023015"/>
    </source>
</evidence>
<reference evidence="8" key="1">
    <citation type="submission" date="2017-06" db="EMBL/GenBank/DDBJ databases">
        <title>Herbaspirillum phytohormonus sp. nov., isolated from the root nodule of Robinia pseudoacacia in lead-zinc mine.</title>
        <authorList>
            <person name="Fan M."/>
            <person name="Lin Y."/>
        </authorList>
    </citation>
    <scope>NUCLEOTIDE SEQUENCE [LARGE SCALE GENOMIC DNA]</scope>
    <source>
        <strain evidence="8">SC-089</strain>
    </source>
</reference>
<dbReference type="Proteomes" id="UP000214603">
    <property type="component" value="Unassembled WGS sequence"/>
</dbReference>
<comment type="similarity">
    <text evidence="1">Belongs to the LysR transcriptional regulatory family.</text>
</comment>
<dbReference type="GO" id="GO:0003700">
    <property type="term" value="F:DNA-binding transcription factor activity"/>
    <property type="evidence" value="ECO:0007669"/>
    <property type="project" value="InterPro"/>
</dbReference>
<dbReference type="EMBL" id="NJIH01000018">
    <property type="protein sequence ID" value="OWT53939.1"/>
    <property type="molecule type" value="Genomic_DNA"/>
</dbReference>
<evidence type="ECO:0000256" key="4">
    <source>
        <dbReference type="ARBA" id="ARBA00023159"/>
    </source>
</evidence>
<dbReference type="InterPro" id="IPR000847">
    <property type="entry name" value="LysR_HTH_N"/>
</dbReference>
<dbReference type="SUPFAM" id="SSF46785">
    <property type="entry name" value="Winged helix' DNA-binding domain"/>
    <property type="match status" value="1"/>
</dbReference>
<dbReference type="Pfam" id="PF00126">
    <property type="entry name" value="HTH_1"/>
    <property type="match status" value="1"/>
</dbReference>
<keyword evidence="8" id="KW-1185">Reference proteome</keyword>
<organism evidence="7 8">
    <name type="scientific">Candidimonas nitroreducens</name>
    <dbReference type="NCBI Taxonomy" id="683354"/>
    <lineage>
        <taxon>Bacteria</taxon>
        <taxon>Pseudomonadati</taxon>
        <taxon>Pseudomonadota</taxon>
        <taxon>Betaproteobacteria</taxon>
        <taxon>Burkholderiales</taxon>
        <taxon>Alcaligenaceae</taxon>
        <taxon>Candidimonas</taxon>
    </lineage>
</organism>
<dbReference type="InterPro" id="IPR005119">
    <property type="entry name" value="LysR_subst-bd"/>
</dbReference>
<evidence type="ECO:0000313" key="8">
    <source>
        <dbReference type="Proteomes" id="UP000214603"/>
    </source>
</evidence>
<dbReference type="AlphaFoldDB" id="A0A225M4R2"/>
<keyword evidence="4" id="KW-0010">Activator</keyword>
<dbReference type="PANTHER" id="PTHR30293:SF0">
    <property type="entry name" value="NITROGEN ASSIMILATION REGULATORY PROTEIN NAC"/>
    <property type="match status" value="1"/>
</dbReference>
<dbReference type="GO" id="GO:2000142">
    <property type="term" value="P:regulation of DNA-templated transcription initiation"/>
    <property type="evidence" value="ECO:0007669"/>
    <property type="project" value="TreeGrafter"/>
</dbReference>
<dbReference type="Gene3D" id="3.40.190.290">
    <property type="match status" value="1"/>
</dbReference>